<reference evidence="8" key="1">
    <citation type="journal article" date="2019" name="Int. J. Syst. Evol. Microbiol.">
        <title>The Global Catalogue of Microorganisms (GCM) 10K type strain sequencing project: providing services to taxonomists for standard genome sequencing and annotation.</title>
        <authorList>
            <consortium name="The Broad Institute Genomics Platform"/>
            <consortium name="The Broad Institute Genome Sequencing Center for Infectious Disease"/>
            <person name="Wu L."/>
            <person name="Ma J."/>
        </authorList>
    </citation>
    <scope>NUCLEOTIDE SEQUENCE [LARGE SCALE GENOMIC DNA]</scope>
    <source>
        <strain evidence="8">CGMCC 1.15111</strain>
    </source>
</reference>
<keyword evidence="4 6" id="KW-1133">Transmembrane helix</keyword>
<organism evidence="7 8">
    <name type="scientific">Roseivirga thermotolerans</name>
    <dbReference type="NCBI Taxonomy" id="1758176"/>
    <lineage>
        <taxon>Bacteria</taxon>
        <taxon>Pseudomonadati</taxon>
        <taxon>Bacteroidota</taxon>
        <taxon>Cytophagia</taxon>
        <taxon>Cytophagales</taxon>
        <taxon>Roseivirgaceae</taxon>
        <taxon>Roseivirga</taxon>
    </lineage>
</organism>
<keyword evidence="3 6" id="KW-0812">Transmembrane</keyword>
<dbReference type="Pfam" id="PF03706">
    <property type="entry name" value="LPG_synthase_TM"/>
    <property type="match status" value="1"/>
</dbReference>
<keyword evidence="8" id="KW-1185">Reference proteome</keyword>
<evidence type="ECO:0000256" key="4">
    <source>
        <dbReference type="ARBA" id="ARBA00022989"/>
    </source>
</evidence>
<feature type="transmembrane region" description="Helical" evidence="6">
    <location>
        <begin position="219"/>
        <end position="240"/>
    </location>
</feature>
<comment type="subcellular location">
    <subcellularLocation>
        <location evidence="1">Cell membrane</location>
        <topology evidence="1">Multi-pass membrane protein</topology>
    </subcellularLocation>
</comment>
<keyword evidence="2" id="KW-1003">Cell membrane</keyword>
<feature type="transmembrane region" description="Helical" evidence="6">
    <location>
        <begin position="121"/>
        <end position="145"/>
    </location>
</feature>
<dbReference type="NCBIfam" id="TIGR00374">
    <property type="entry name" value="flippase-like domain"/>
    <property type="match status" value="1"/>
</dbReference>
<dbReference type="Proteomes" id="UP000658258">
    <property type="component" value="Unassembled WGS sequence"/>
</dbReference>
<dbReference type="PANTHER" id="PTHR40277:SF1">
    <property type="entry name" value="BLL5419 PROTEIN"/>
    <property type="match status" value="1"/>
</dbReference>
<proteinExistence type="predicted"/>
<evidence type="ECO:0000256" key="5">
    <source>
        <dbReference type="ARBA" id="ARBA00023136"/>
    </source>
</evidence>
<sequence length="290" mass="31830">MANQKLKRWLKVAGQLIIAVLAIRFVVKEIDLNELKTTLLSANFWWLILALAAFLASKFLSAFRLNFFFRALGLKLNDWFNLKLYLLGMLYNQFLPGGIGGDGYKVYLLNKWYGTPLKQLIGATLLDRVSGVVALGFLACGLAIFGHTATALGAFSFILWLGLIFAFPAYYLLVHLLFKRFKSVSHTTNLQALGVQGLQVISAFLILKSLGVENANIDYLTLFLITSVAATLPISLPGGIGVRELVMVKGAGYLLIDQTSATALATLFFIISLFSALGGLPFLRLSQPKD</sequence>
<protein>
    <recommendedName>
        <fullName evidence="9">TIGR00374 family protein</fullName>
    </recommendedName>
</protein>
<evidence type="ECO:0000256" key="1">
    <source>
        <dbReference type="ARBA" id="ARBA00004651"/>
    </source>
</evidence>
<evidence type="ECO:0000256" key="3">
    <source>
        <dbReference type="ARBA" id="ARBA00022692"/>
    </source>
</evidence>
<dbReference type="RefSeq" id="WP_189631354.1">
    <property type="nucleotide sequence ID" value="NZ_BNAG01000004.1"/>
</dbReference>
<evidence type="ECO:0000256" key="6">
    <source>
        <dbReference type="SAM" id="Phobius"/>
    </source>
</evidence>
<feature type="transmembrane region" description="Helical" evidence="6">
    <location>
        <begin position="260"/>
        <end position="283"/>
    </location>
</feature>
<feature type="transmembrane region" description="Helical" evidence="6">
    <location>
        <begin position="157"/>
        <end position="178"/>
    </location>
</feature>
<accession>A0ABQ3I9H9</accession>
<dbReference type="InterPro" id="IPR022791">
    <property type="entry name" value="L-PG_synthase/AglD"/>
</dbReference>
<name>A0ABQ3I9H9_9BACT</name>
<keyword evidence="5 6" id="KW-0472">Membrane</keyword>
<feature type="transmembrane region" description="Helical" evidence="6">
    <location>
        <begin position="44"/>
        <end position="63"/>
    </location>
</feature>
<evidence type="ECO:0000256" key="2">
    <source>
        <dbReference type="ARBA" id="ARBA00022475"/>
    </source>
</evidence>
<feature type="transmembrane region" description="Helical" evidence="6">
    <location>
        <begin position="190"/>
        <end position="207"/>
    </location>
</feature>
<gene>
    <name evidence="7" type="ORF">GCM10011340_32660</name>
</gene>
<feature type="transmembrane region" description="Helical" evidence="6">
    <location>
        <begin position="84"/>
        <end position="101"/>
    </location>
</feature>
<evidence type="ECO:0000313" key="7">
    <source>
        <dbReference type="EMBL" id="GHE73469.1"/>
    </source>
</evidence>
<dbReference type="EMBL" id="BNAG01000004">
    <property type="protein sequence ID" value="GHE73469.1"/>
    <property type="molecule type" value="Genomic_DNA"/>
</dbReference>
<evidence type="ECO:0000313" key="8">
    <source>
        <dbReference type="Proteomes" id="UP000658258"/>
    </source>
</evidence>
<comment type="caution">
    <text evidence="7">The sequence shown here is derived from an EMBL/GenBank/DDBJ whole genome shotgun (WGS) entry which is preliminary data.</text>
</comment>
<dbReference type="PANTHER" id="PTHR40277">
    <property type="entry name" value="BLL5419 PROTEIN"/>
    <property type="match status" value="1"/>
</dbReference>
<evidence type="ECO:0008006" key="9">
    <source>
        <dbReference type="Google" id="ProtNLM"/>
    </source>
</evidence>